<feature type="short sequence motif" description="GXGXXG" evidence="3">
    <location>
        <begin position="16"/>
        <end position="21"/>
    </location>
</feature>
<evidence type="ECO:0000313" key="6">
    <source>
        <dbReference type="Proteomes" id="UP000715781"/>
    </source>
</evidence>
<dbReference type="GO" id="GO:0016042">
    <property type="term" value="P:lipid catabolic process"/>
    <property type="evidence" value="ECO:0007669"/>
    <property type="project" value="UniProtKB-UniRule"/>
</dbReference>
<dbReference type="EMBL" id="JAHHHN010000044">
    <property type="protein sequence ID" value="MBW4565683.1"/>
    <property type="molecule type" value="Genomic_DNA"/>
</dbReference>
<reference evidence="5" key="2">
    <citation type="journal article" date="2022" name="Microbiol. Resour. Announc.">
        <title>Metagenome Sequencing to Explore Phylogenomics of Terrestrial Cyanobacteria.</title>
        <authorList>
            <person name="Ward R.D."/>
            <person name="Stajich J.E."/>
            <person name="Johansen J.R."/>
            <person name="Huntemann M."/>
            <person name="Clum A."/>
            <person name="Foster B."/>
            <person name="Foster B."/>
            <person name="Roux S."/>
            <person name="Palaniappan K."/>
            <person name="Varghese N."/>
            <person name="Mukherjee S."/>
            <person name="Reddy T.B.K."/>
            <person name="Daum C."/>
            <person name="Copeland A."/>
            <person name="Chen I.A."/>
            <person name="Ivanova N.N."/>
            <person name="Kyrpides N.C."/>
            <person name="Shapiro N."/>
            <person name="Eloe-Fadrosh E.A."/>
            <person name="Pietrasiak N."/>
        </authorList>
    </citation>
    <scope>NUCLEOTIDE SEQUENCE</scope>
    <source>
        <strain evidence="5">JT2-VF2</strain>
    </source>
</reference>
<dbReference type="PANTHER" id="PTHR32176:SF92">
    <property type="entry name" value="XYLOSE ISOMERASE"/>
    <property type="match status" value="1"/>
</dbReference>
<accession>A0A951UJB8</accession>
<organism evidence="5 6">
    <name type="scientific">Mojavia pulchra JT2-VF2</name>
    <dbReference type="NCBI Taxonomy" id="287848"/>
    <lineage>
        <taxon>Bacteria</taxon>
        <taxon>Bacillati</taxon>
        <taxon>Cyanobacteriota</taxon>
        <taxon>Cyanophyceae</taxon>
        <taxon>Nostocales</taxon>
        <taxon>Nostocaceae</taxon>
    </lineage>
</organism>
<name>A0A951UJB8_9NOST</name>
<feature type="active site" description="Proton acceptor" evidence="3">
    <location>
        <position position="231"/>
    </location>
</feature>
<comment type="caution">
    <text evidence="5">The sequence shown here is derived from an EMBL/GenBank/DDBJ whole genome shotgun (WGS) entry which is preliminary data.</text>
</comment>
<feature type="short sequence motif" description="DGA/G" evidence="3">
    <location>
        <begin position="231"/>
        <end position="233"/>
    </location>
</feature>
<feature type="short sequence motif" description="GXSXG" evidence="3">
    <location>
        <begin position="48"/>
        <end position="52"/>
    </location>
</feature>
<dbReference type="Proteomes" id="UP000715781">
    <property type="component" value="Unassembled WGS sequence"/>
</dbReference>
<reference evidence="5" key="1">
    <citation type="submission" date="2021-05" db="EMBL/GenBank/DDBJ databases">
        <authorList>
            <person name="Pietrasiak N."/>
            <person name="Ward R."/>
            <person name="Stajich J.E."/>
            <person name="Kurbessoian T."/>
        </authorList>
    </citation>
    <scope>NUCLEOTIDE SEQUENCE</scope>
    <source>
        <strain evidence="5">JT2-VF2</strain>
    </source>
</reference>
<dbReference type="Pfam" id="PF01734">
    <property type="entry name" value="Patatin"/>
    <property type="match status" value="1"/>
</dbReference>
<protein>
    <submittedName>
        <fullName evidence="5">Patatin-like phospholipase family protein</fullName>
    </submittedName>
</protein>
<keyword evidence="2 3" id="KW-0443">Lipid metabolism</keyword>
<dbReference type="CDD" id="cd07199">
    <property type="entry name" value="Pat17_PNPLA8_PNPLA9_like"/>
    <property type="match status" value="1"/>
</dbReference>
<dbReference type="Gene3D" id="3.40.1090.10">
    <property type="entry name" value="Cytosolic phospholipase A2 catalytic domain"/>
    <property type="match status" value="1"/>
</dbReference>
<dbReference type="PANTHER" id="PTHR32176">
    <property type="entry name" value="XYLOSE ISOMERASE"/>
    <property type="match status" value="1"/>
</dbReference>
<evidence type="ECO:0000256" key="2">
    <source>
        <dbReference type="ARBA" id="ARBA00023098"/>
    </source>
</evidence>
<proteinExistence type="inferred from homology"/>
<sequence>MTSNKKYKLAVLAIDGGGIRGIVPAKILAKIEDITGEPIHKLFDLIAGTSTGGILSLGLVKPNEDGNEAKFSAQYIANLYENEREKIFKKQDKLNLPAPLDKLPHNKLVLFKLLQLLRSLPLPFTFNPEELLGPKFTRSEKINTINTLLGETPLNQALTEIIITSYAIEKRKPFLFTSNPYKELKSENFYRICSNYKMYHAALATSAAPTYFRPYDSDFISSNIENELFVDGGVIANNPTSIAIIEAIESYKKQINPEIGLKDILVVSLGTGRATDKYSKETKEWGLFQWVKPLINMVFNGQSEIIDYQMEHLLSKEQYYRFQFKCEKRPSQPNTDQKYYVSEAMDDTSEENIEELKKAADKLIKEQSSDLTKLCEVLKASLETRELRNNRKI</sequence>
<dbReference type="SUPFAM" id="SSF52151">
    <property type="entry name" value="FabD/lysophospholipase-like"/>
    <property type="match status" value="1"/>
</dbReference>
<gene>
    <name evidence="5" type="ORF">KME32_32305</name>
</gene>
<keyword evidence="3" id="KW-0442">Lipid degradation</keyword>
<feature type="active site" description="Nucleophile" evidence="3">
    <location>
        <position position="50"/>
    </location>
</feature>
<dbReference type="AlphaFoldDB" id="A0A951UJB8"/>
<keyword evidence="3" id="KW-0378">Hydrolase</keyword>
<feature type="domain" description="PNPLA" evidence="4">
    <location>
        <begin position="12"/>
        <end position="244"/>
    </location>
</feature>
<dbReference type="InterPro" id="IPR016035">
    <property type="entry name" value="Acyl_Trfase/lysoPLipase"/>
</dbReference>
<evidence type="ECO:0000313" key="5">
    <source>
        <dbReference type="EMBL" id="MBW4565683.1"/>
    </source>
</evidence>
<evidence type="ECO:0000259" key="4">
    <source>
        <dbReference type="PROSITE" id="PS51635"/>
    </source>
</evidence>
<comment type="similarity">
    <text evidence="1">Belongs to the patatin family.</text>
</comment>
<evidence type="ECO:0000256" key="3">
    <source>
        <dbReference type="PROSITE-ProRule" id="PRU01161"/>
    </source>
</evidence>
<dbReference type="PROSITE" id="PS51635">
    <property type="entry name" value="PNPLA"/>
    <property type="match status" value="1"/>
</dbReference>
<dbReference type="InterPro" id="IPR002641">
    <property type="entry name" value="PNPLA_dom"/>
</dbReference>
<dbReference type="GO" id="GO:0004620">
    <property type="term" value="F:phospholipase activity"/>
    <property type="evidence" value="ECO:0007669"/>
    <property type="project" value="TreeGrafter"/>
</dbReference>
<evidence type="ECO:0000256" key="1">
    <source>
        <dbReference type="ARBA" id="ARBA00010240"/>
    </source>
</evidence>
<dbReference type="GO" id="GO:0047372">
    <property type="term" value="F:monoacylglycerol lipase activity"/>
    <property type="evidence" value="ECO:0007669"/>
    <property type="project" value="TreeGrafter"/>
</dbReference>